<dbReference type="OrthoDB" id="2313946at2"/>
<accession>A0A2S2JL74</accession>
<sequence length="387" mass="45147">MEYVLEEIRKAYLNHLLVNIYLVSGDIFYTGYIDRYNEHEVLVKTYESTAMADGFVAIKLFSIESIEHKSEDLDRIEEKMVVVENDNLLQFSPKPVHFASKINLFQQILIQSYLDKQMMLIQENDSEKFYTGIIKKVNNDGIEFLVINKFKLSDNYSKNFAFSNIRLIEFQGRELETMSKVIDKVTPSDSIAHTAKSINHIIEMLTHSFDQQSFIEVNARYNHNYFYVGKVIMINEDSIILKVVDMAGQFGGYVLMRMLAIDSVTINTDYLKIMQLMVQNNIKQKIERQPVLNADRQFDITENNLLLLLNQSLSMKHLIRLQLKNGNVFLGYPSLITNEYIKFNLLDETRTFFINDKEIPVNDIAEIGFDYIQAYLDERRLKLNGDL</sequence>
<dbReference type="EMBL" id="QUBG01000001">
    <property type="protein sequence ID" value="TPR46087.1"/>
    <property type="molecule type" value="Genomic_DNA"/>
</dbReference>
<comment type="caution">
    <text evidence="1">The sequence shown here is derived from an EMBL/GenBank/DDBJ whole genome shotgun (WGS) entry which is preliminary data.</text>
</comment>
<reference evidence="1" key="1">
    <citation type="submission" date="2018-08" db="EMBL/GenBank/DDBJ databases">
        <title>Comparative genomics of wild bee and flower associated Lactobacillus reveals potential adaptation to the bee host.</title>
        <authorList>
            <person name="Vuong H.Q."/>
            <person name="Mcfrederick Q.S."/>
        </authorList>
    </citation>
    <scope>NUCLEOTIDE SEQUENCE</scope>
    <source>
        <strain evidence="1">HV_63</strain>
    </source>
</reference>
<name>A0A2S2JL74_9LACO</name>
<evidence type="ECO:0000313" key="1">
    <source>
        <dbReference type="EMBL" id="TPR46087.1"/>
    </source>
</evidence>
<protein>
    <submittedName>
        <fullName evidence="1">Uncharacterized protein</fullName>
    </submittedName>
</protein>
<dbReference type="GeneID" id="58107665"/>
<dbReference type="Proteomes" id="UP000784700">
    <property type="component" value="Unassembled WGS sequence"/>
</dbReference>
<proteinExistence type="predicted"/>
<gene>
    <name evidence="1" type="ORF">DY130_00815</name>
</gene>
<dbReference type="RefSeq" id="WP_108982910.1">
    <property type="nucleotide sequence ID" value="NZ_BAABXB010000073.1"/>
</dbReference>
<evidence type="ECO:0000313" key="2">
    <source>
        <dbReference type="Proteomes" id="UP000784700"/>
    </source>
</evidence>
<organism evidence="1 2">
    <name type="scientific">Apilactobacillus micheneri</name>
    <dbReference type="NCBI Taxonomy" id="1899430"/>
    <lineage>
        <taxon>Bacteria</taxon>
        <taxon>Bacillati</taxon>
        <taxon>Bacillota</taxon>
        <taxon>Bacilli</taxon>
        <taxon>Lactobacillales</taxon>
        <taxon>Lactobacillaceae</taxon>
        <taxon>Apilactobacillus</taxon>
    </lineage>
</organism>
<dbReference type="AlphaFoldDB" id="A0A2S2JL74"/>